<feature type="compositionally biased region" description="Polar residues" evidence="1">
    <location>
        <begin position="28"/>
        <end position="39"/>
    </location>
</feature>
<feature type="compositionally biased region" description="Basic and acidic residues" evidence="1">
    <location>
        <begin position="55"/>
        <end position="65"/>
    </location>
</feature>
<organism evidence="2 3">
    <name type="scientific">Mycobacterium seoulense</name>
    <dbReference type="NCBI Taxonomy" id="386911"/>
    <lineage>
        <taxon>Bacteria</taxon>
        <taxon>Bacillati</taxon>
        <taxon>Actinomycetota</taxon>
        <taxon>Actinomycetes</taxon>
        <taxon>Mycobacteriales</taxon>
        <taxon>Mycobacteriaceae</taxon>
        <taxon>Mycobacterium</taxon>
    </lineage>
</organism>
<accession>A0A7I7P3Y6</accession>
<keyword evidence="3" id="KW-1185">Reference proteome</keyword>
<gene>
    <name evidence="2" type="ORF">MSEO_39080</name>
</gene>
<feature type="region of interest" description="Disordered" evidence="1">
    <location>
        <begin position="25"/>
        <end position="80"/>
    </location>
</feature>
<dbReference type="EMBL" id="AP022582">
    <property type="protein sequence ID" value="BBY03409.1"/>
    <property type="molecule type" value="Genomic_DNA"/>
</dbReference>
<proteinExistence type="predicted"/>
<evidence type="ECO:0000313" key="3">
    <source>
        <dbReference type="Proteomes" id="UP000466632"/>
    </source>
</evidence>
<sequence length="80" mass="8260">MASSVAGRRCCRALSKGISATKWLATQPMDSNSTSTLANTPRGPTGAAPVSVVADSDRVADRLDTDVSSPAGWRGRADEP</sequence>
<dbReference type="Proteomes" id="UP000466632">
    <property type="component" value="Chromosome"/>
</dbReference>
<name>A0A7I7P3Y6_9MYCO</name>
<dbReference type="KEGG" id="mseo:MSEO_39080"/>
<evidence type="ECO:0000256" key="1">
    <source>
        <dbReference type="SAM" id="MobiDB-lite"/>
    </source>
</evidence>
<protein>
    <submittedName>
        <fullName evidence="2">Uncharacterized protein</fullName>
    </submittedName>
</protein>
<evidence type="ECO:0000313" key="2">
    <source>
        <dbReference type="EMBL" id="BBY03409.1"/>
    </source>
</evidence>
<reference evidence="2 3" key="1">
    <citation type="journal article" date="2019" name="Emerg. Microbes Infect.">
        <title>Comprehensive subspecies identification of 175 nontuberculous mycobacteria species based on 7547 genomic profiles.</title>
        <authorList>
            <person name="Matsumoto Y."/>
            <person name="Kinjo T."/>
            <person name="Motooka D."/>
            <person name="Nabeya D."/>
            <person name="Jung N."/>
            <person name="Uechi K."/>
            <person name="Horii T."/>
            <person name="Iida T."/>
            <person name="Fujita J."/>
            <person name="Nakamura S."/>
        </authorList>
    </citation>
    <scope>NUCLEOTIDE SEQUENCE [LARGE SCALE GENOMIC DNA]</scope>
    <source>
        <strain evidence="2 3">JCM 16018</strain>
    </source>
</reference>
<dbReference type="AlphaFoldDB" id="A0A7I7P3Y6"/>